<feature type="transmembrane region" description="Helical" evidence="13">
    <location>
        <begin position="55"/>
        <end position="79"/>
    </location>
</feature>
<evidence type="ECO:0000256" key="4">
    <source>
        <dbReference type="ARBA" id="ARBA00022475"/>
    </source>
</evidence>
<comment type="similarity">
    <text evidence="3">Belongs to the peptidase M50B family.</text>
</comment>
<keyword evidence="15" id="KW-1185">Reference proteome</keyword>
<evidence type="ECO:0000256" key="10">
    <source>
        <dbReference type="ARBA" id="ARBA00022989"/>
    </source>
</evidence>
<keyword evidence="10 13" id="KW-1133">Transmembrane helix</keyword>
<dbReference type="PANTHER" id="PTHR35864:SF1">
    <property type="entry name" value="ZINC METALLOPROTEASE YWHC-RELATED"/>
    <property type="match status" value="1"/>
</dbReference>
<evidence type="ECO:0000256" key="3">
    <source>
        <dbReference type="ARBA" id="ARBA00007931"/>
    </source>
</evidence>
<dbReference type="AlphaFoldDB" id="A0A4P2VGL0"/>
<feature type="transmembrane region" description="Helical" evidence="13">
    <location>
        <begin position="99"/>
        <end position="119"/>
    </location>
</feature>
<organism evidence="14 15">
    <name type="scientific">Fluviispira sanaruensis</name>
    <dbReference type="NCBI Taxonomy" id="2493639"/>
    <lineage>
        <taxon>Bacteria</taxon>
        <taxon>Pseudomonadati</taxon>
        <taxon>Bdellovibrionota</taxon>
        <taxon>Oligoflexia</taxon>
        <taxon>Silvanigrellales</taxon>
        <taxon>Silvanigrellaceae</taxon>
        <taxon>Fluviispira</taxon>
    </lineage>
</organism>
<evidence type="ECO:0000256" key="11">
    <source>
        <dbReference type="ARBA" id="ARBA00023049"/>
    </source>
</evidence>
<evidence type="ECO:0000256" key="2">
    <source>
        <dbReference type="ARBA" id="ARBA00004651"/>
    </source>
</evidence>
<dbReference type="RefSeq" id="WP_130606103.1">
    <property type="nucleotide sequence ID" value="NZ_AP019368.1"/>
</dbReference>
<keyword evidence="12 13" id="KW-0472">Membrane</keyword>
<feature type="transmembrane region" description="Helical" evidence="13">
    <location>
        <begin position="140"/>
        <end position="162"/>
    </location>
</feature>
<dbReference type="InterPro" id="IPR044537">
    <property type="entry name" value="Rip2-like"/>
</dbReference>
<feature type="transmembrane region" description="Helical" evidence="13">
    <location>
        <begin position="191"/>
        <end position="217"/>
    </location>
</feature>
<keyword evidence="6 13" id="KW-0812">Transmembrane</keyword>
<evidence type="ECO:0000256" key="6">
    <source>
        <dbReference type="ARBA" id="ARBA00022692"/>
    </source>
</evidence>
<proteinExistence type="inferred from homology"/>
<keyword evidence="5 14" id="KW-0645">Protease</keyword>
<dbReference type="OrthoDB" id="5291252at2"/>
<comment type="subcellular location">
    <subcellularLocation>
        <location evidence="2">Cell membrane</location>
        <topology evidence="2">Multi-pass membrane protein</topology>
    </subcellularLocation>
</comment>
<reference evidence="14 15" key="1">
    <citation type="submission" date="2018-12" db="EMBL/GenBank/DDBJ databases">
        <title>Rubrispira sanarue gen. nov., sp., nov., a member of the order Silvanigrellales, isolated from a brackish lake in Hamamatsu Japan.</title>
        <authorList>
            <person name="Maejima Y."/>
            <person name="Iino T."/>
            <person name="Muraguchi Y."/>
            <person name="Fukuda K."/>
            <person name="Nojiri H."/>
            <person name="Ohkuma M."/>
            <person name="Moriuchi R."/>
            <person name="Dohra H."/>
            <person name="Kimbara K."/>
            <person name="Shintani M."/>
        </authorList>
    </citation>
    <scope>NUCLEOTIDE SEQUENCE [LARGE SCALE GENOMIC DNA]</scope>
    <source>
        <strain evidence="14 15">RF1110005</strain>
    </source>
</reference>
<keyword evidence="11" id="KW-0482">Metalloprotease</keyword>
<gene>
    <name evidence="14" type="ORF">JCM31447_313100</name>
</gene>
<feature type="transmembrane region" description="Helical" evidence="13">
    <location>
        <begin position="13"/>
        <end position="34"/>
    </location>
</feature>
<keyword evidence="7" id="KW-0479">Metal-binding</keyword>
<dbReference type="Proteomes" id="UP000291236">
    <property type="component" value="Chromosome"/>
</dbReference>
<comment type="cofactor">
    <cofactor evidence="1">
        <name>Zn(2+)</name>
        <dbReference type="ChEBI" id="CHEBI:29105"/>
    </cofactor>
</comment>
<evidence type="ECO:0000256" key="12">
    <source>
        <dbReference type="ARBA" id="ARBA00023136"/>
    </source>
</evidence>
<dbReference type="EMBL" id="AP019368">
    <property type="protein sequence ID" value="BBH52023.1"/>
    <property type="molecule type" value="Genomic_DNA"/>
</dbReference>
<evidence type="ECO:0000256" key="13">
    <source>
        <dbReference type="SAM" id="Phobius"/>
    </source>
</evidence>
<dbReference type="KEGG" id="sbf:JCM31447_313100"/>
<dbReference type="InterPro" id="IPR052348">
    <property type="entry name" value="Metallopeptidase_M50B"/>
</dbReference>
<dbReference type="PANTHER" id="PTHR35864">
    <property type="entry name" value="ZINC METALLOPROTEASE MJ0611-RELATED"/>
    <property type="match status" value="1"/>
</dbReference>
<dbReference type="GO" id="GO:0046872">
    <property type="term" value="F:metal ion binding"/>
    <property type="evidence" value="ECO:0007669"/>
    <property type="project" value="UniProtKB-KW"/>
</dbReference>
<evidence type="ECO:0000313" key="15">
    <source>
        <dbReference type="Proteomes" id="UP000291236"/>
    </source>
</evidence>
<keyword evidence="4" id="KW-1003">Cell membrane</keyword>
<evidence type="ECO:0000256" key="1">
    <source>
        <dbReference type="ARBA" id="ARBA00001947"/>
    </source>
</evidence>
<dbReference type="GO" id="GO:0006508">
    <property type="term" value="P:proteolysis"/>
    <property type="evidence" value="ECO:0007669"/>
    <property type="project" value="UniProtKB-KW"/>
</dbReference>
<dbReference type="GO" id="GO:0008237">
    <property type="term" value="F:metallopeptidase activity"/>
    <property type="evidence" value="ECO:0007669"/>
    <property type="project" value="UniProtKB-KW"/>
</dbReference>
<evidence type="ECO:0000313" key="14">
    <source>
        <dbReference type="EMBL" id="BBH52023.1"/>
    </source>
</evidence>
<dbReference type="CDD" id="cd06158">
    <property type="entry name" value="S2P-M50_like_1"/>
    <property type="match status" value="1"/>
</dbReference>
<evidence type="ECO:0000256" key="5">
    <source>
        <dbReference type="ARBA" id="ARBA00022670"/>
    </source>
</evidence>
<protein>
    <submittedName>
        <fullName evidence="14">Site-2 protease family protein</fullName>
    </submittedName>
</protein>
<evidence type="ECO:0000256" key="9">
    <source>
        <dbReference type="ARBA" id="ARBA00022833"/>
    </source>
</evidence>
<dbReference type="GO" id="GO:0005886">
    <property type="term" value="C:plasma membrane"/>
    <property type="evidence" value="ECO:0007669"/>
    <property type="project" value="UniProtKB-SubCell"/>
</dbReference>
<evidence type="ECO:0000256" key="7">
    <source>
        <dbReference type="ARBA" id="ARBA00022723"/>
    </source>
</evidence>
<evidence type="ECO:0000256" key="8">
    <source>
        <dbReference type="ARBA" id="ARBA00022801"/>
    </source>
</evidence>
<sequence>MGSFSESTIAFGILKYLGFLIAIISSQAAIAIMARRRGDNSMQTSSMATLNPVPHIDPLGTVIFPIITILMNSPIVFGWPKRFNIDTRSFRNIKKDINIIYLSGIGMNFIIAIICMLLLRFSGMGVILPTNLLDFTKPELQIGLIVSLIGISNITIGALSLLPMPGLPGWNILINNLPYKSANTVSNNANMISIAGLLLIVFGALNFFFKFFFYLFILGTN</sequence>
<name>A0A4P2VGL0_FLUSA</name>
<keyword evidence="8" id="KW-0378">Hydrolase</keyword>
<accession>A0A4P2VGL0</accession>
<keyword evidence="9" id="KW-0862">Zinc</keyword>